<proteinExistence type="predicted"/>
<dbReference type="RefSeq" id="WP_296938325.1">
    <property type="nucleotide sequence ID" value="NZ_LT599032.1"/>
</dbReference>
<evidence type="ECO:0000313" key="1">
    <source>
        <dbReference type="EMBL" id="SBV91771.1"/>
    </source>
</evidence>
<reference evidence="1" key="1">
    <citation type="submission" date="2016-04" db="EMBL/GenBank/DDBJ databases">
        <authorList>
            <person name="Evans L.H."/>
            <person name="Alamgir A."/>
            <person name="Owens N."/>
            <person name="Weber N.D."/>
            <person name="Virtaneva K."/>
            <person name="Barbian K."/>
            <person name="Babar A."/>
            <person name="Rosenke K."/>
        </authorList>
    </citation>
    <scope>NUCLEOTIDE SEQUENCE</scope>
    <source>
        <strain evidence="1">86-1</strain>
    </source>
</reference>
<dbReference type="EMBL" id="FLUM01000001">
    <property type="protein sequence ID" value="SBV91771.1"/>
    <property type="molecule type" value="Genomic_DNA"/>
</dbReference>
<sequence length="249" mass="28862">MQEIKIPERCKASIDFDKRVVVIESEKFTPKKGDICVKRNKWIFIFSHTIQLFSPDAICYYVLISKMDDLIRFDKHGIGSLSDREEIRLATKSEQQLLLDALAKEGKKWNANTLQIENIENDILVPESIGIYRYNAPHEYGGGDNLFIGFNDNTQLLGYCADRWVAYPNIYNDNKKVQCKLTPCKREDLKNGDTAFISDTFRLDDSMLSDRGRYVKIIGDKAIKINKKGEPIYDNAFHNYWYKVEPVNK</sequence>
<name>A0A212IX18_9BACT</name>
<gene>
    <name evidence="1" type="ORF">KL86DYS1_10427</name>
</gene>
<protein>
    <submittedName>
        <fullName evidence="1">Uncharacterized protein</fullName>
    </submittedName>
</protein>
<dbReference type="AlphaFoldDB" id="A0A212IX18"/>
<accession>A0A212IX18</accession>
<organism evidence="1">
    <name type="scientific">uncultured Dysgonomonas sp</name>
    <dbReference type="NCBI Taxonomy" id="206096"/>
    <lineage>
        <taxon>Bacteria</taxon>
        <taxon>Pseudomonadati</taxon>
        <taxon>Bacteroidota</taxon>
        <taxon>Bacteroidia</taxon>
        <taxon>Bacteroidales</taxon>
        <taxon>Dysgonomonadaceae</taxon>
        <taxon>Dysgonomonas</taxon>
        <taxon>environmental samples</taxon>
    </lineage>
</organism>